<feature type="region of interest" description="Disordered" evidence="1">
    <location>
        <begin position="17"/>
        <end position="46"/>
    </location>
</feature>
<dbReference type="KEGG" id="slan:GV829_09895"/>
<name>A0A6M4AUD6_9SPHN</name>
<dbReference type="RefSeq" id="WP_169946251.1">
    <property type="nucleotide sequence ID" value="NZ_CP053015.1"/>
</dbReference>
<evidence type="ECO:0000256" key="1">
    <source>
        <dbReference type="SAM" id="MobiDB-lite"/>
    </source>
</evidence>
<gene>
    <name evidence="2" type="ORF">GV829_09895</name>
</gene>
<evidence type="ECO:0000313" key="2">
    <source>
        <dbReference type="EMBL" id="QJQ32715.1"/>
    </source>
</evidence>
<dbReference type="Proteomes" id="UP000503018">
    <property type="component" value="Chromosome"/>
</dbReference>
<reference evidence="2 3" key="1">
    <citation type="submission" date="2020-01" db="EMBL/GenBank/DDBJ databases">
        <title>Sphingomonas sp. strain CSW-10.</title>
        <authorList>
            <person name="Chen W.-M."/>
        </authorList>
    </citation>
    <scope>NUCLEOTIDE SEQUENCE [LARGE SCALE GENOMIC DNA]</scope>
    <source>
        <strain evidence="2 3">CSW-10</strain>
    </source>
</reference>
<dbReference type="EMBL" id="CP053015">
    <property type="protein sequence ID" value="QJQ32715.1"/>
    <property type="molecule type" value="Genomic_DNA"/>
</dbReference>
<organism evidence="2 3">
    <name type="scientific">Sphingomonas lacunae</name>
    <dbReference type="NCBI Taxonomy" id="2698828"/>
    <lineage>
        <taxon>Bacteria</taxon>
        <taxon>Pseudomonadati</taxon>
        <taxon>Pseudomonadota</taxon>
        <taxon>Alphaproteobacteria</taxon>
        <taxon>Sphingomonadales</taxon>
        <taxon>Sphingomonadaceae</taxon>
        <taxon>Sphingomonas</taxon>
    </lineage>
</organism>
<evidence type="ECO:0000313" key="3">
    <source>
        <dbReference type="Proteomes" id="UP000503018"/>
    </source>
</evidence>
<dbReference type="AlphaFoldDB" id="A0A6M4AUD6"/>
<evidence type="ECO:0008006" key="4">
    <source>
        <dbReference type="Google" id="ProtNLM"/>
    </source>
</evidence>
<accession>A0A6M4AUD6</accession>
<protein>
    <recommendedName>
        <fullName evidence="4">PepSY domain-containing protein</fullName>
    </recommendedName>
</protein>
<sequence length="102" mass="11091">MLVALACLILVPEAGLAQSRNRAPPPSGSSDEDDRPQPHQTRPLPDIVARVQSTPPYNGMDYIGVAGFETRSMIYVLRFLDGRQVVVVHVDARSGRIVGRAP</sequence>
<proteinExistence type="predicted"/>
<keyword evidence="3" id="KW-1185">Reference proteome</keyword>